<feature type="transmembrane region" description="Helical" evidence="9">
    <location>
        <begin position="756"/>
        <end position="777"/>
    </location>
</feature>
<dbReference type="PROSITE" id="PS50893">
    <property type="entry name" value="ABC_TRANSPORTER_2"/>
    <property type="match status" value="2"/>
</dbReference>
<feature type="domain" description="ABC transporter" evidence="10">
    <location>
        <begin position="439"/>
        <end position="664"/>
    </location>
</feature>
<dbReference type="InterPro" id="IPR011527">
    <property type="entry name" value="ABC1_TM_dom"/>
</dbReference>
<dbReference type="Gene3D" id="1.20.1560.10">
    <property type="entry name" value="ABC transporter type 1, transmembrane domain"/>
    <property type="match status" value="2"/>
</dbReference>
<gene>
    <name evidence="13" type="ORF">BJG266_LOCUS29200</name>
    <name evidence="12" type="ORF">QVE165_LOCUS28038</name>
</gene>
<dbReference type="InterPro" id="IPR003439">
    <property type="entry name" value="ABC_transporter-like_ATP-bd"/>
</dbReference>
<dbReference type="Pfam" id="PF00005">
    <property type="entry name" value="ABC_tran"/>
    <property type="match status" value="2"/>
</dbReference>
<feature type="domain" description="ABC transmembrane type-1" evidence="11">
    <location>
        <begin position="720"/>
        <end position="997"/>
    </location>
</feature>
<dbReference type="EMBL" id="CAJNOM010000216">
    <property type="protein sequence ID" value="CAF1242157.1"/>
    <property type="molecule type" value="Genomic_DNA"/>
</dbReference>
<dbReference type="InterPro" id="IPR044746">
    <property type="entry name" value="ABCC_6TM_D1"/>
</dbReference>
<feature type="domain" description="ABC transmembrane type-1" evidence="11">
    <location>
        <begin position="148"/>
        <end position="388"/>
    </location>
</feature>
<feature type="transmembrane region" description="Helical" evidence="9">
    <location>
        <begin position="156"/>
        <end position="179"/>
    </location>
</feature>
<dbReference type="Gene3D" id="3.40.50.300">
    <property type="entry name" value="P-loop containing nucleotide triphosphate hydrolases"/>
    <property type="match status" value="2"/>
</dbReference>
<dbReference type="CDD" id="cd18579">
    <property type="entry name" value="ABC_6TM_ABCC_D1"/>
    <property type="match status" value="1"/>
</dbReference>
<keyword evidence="3" id="KW-0813">Transport</keyword>
<evidence type="ECO:0000313" key="13">
    <source>
        <dbReference type="EMBL" id="CAF1243782.1"/>
    </source>
</evidence>
<dbReference type="InterPro" id="IPR017871">
    <property type="entry name" value="ABC_transporter-like_CS"/>
</dbReference>
<dbReference type="PROSITE" id="PS50929">
    <property type="entry name" value="ABC_TM1F"/>
    <property type="match status" value="2"/>
</dbReference>
<evidence type="ECO:0000256" key="6">
    <source>
        <dbReference type="ARBA" id="ARBA00022840"/>
    </source>
</evidence>
<evidence type="ECO:0000313" key="14">
    <source>
        <dbReference type="Proteomes" id="UP000663832"/>
    </source>
</evidence>
<dbReference type="CDD" id="cd03250">
    <property type="entry name" value="ABCC_MRP_domain1"/>
    <property type="match status" value="1"/>
</dbReference>
<evidence type="ECO:0000259" key="11">
    <source>
        <dbReference type="PROSITE" id="PS50929"/>
    </source>
</evidence>
<keyword evidence="4 9" id="KW-0812">Transmembrane</keyword>
<accession>A0A814ZIM1</accession>
<organism evidence="13 15">
    <name type="scientific">Adineta steineri</name>
    <dbReference type="NCBI Taxonomy" id="433720"/>
    <lineage>
        <taxon>Eukaryota</taxon>
        <taxon>Metazoa</taxon>
        <taxon>Spiralia</taxon>
        <taxon>Gnathifera</taxon>
        <taxon>Rotifera</taxon>
        <taxon>Eurotatoria</taxon>
        <taxon>Bdelloidea</taxon>
        <taxon>Adinetida</taxon>
        <taxon>Adinetidae</taxon>
        <taxon>Adineta</taxon>
    </lineage>
</organism>
<evidence type="ECO:0000256" key="5">
    <source>
        <dbReference type="ARBA" id="ARBA00022741"/>
    </source>
</evidence>
<dbReference type="Proteomes" id="UP000663877">
    <property type="component" value="Unassembled WGS sequence"/>
</dbReference>
<dbReference type="GO" id="GO:0016887">
    <property type="term" value="F:ATP hydrolysis activity"/>
    <property type="evidence" value="ECO:0007669"/>
    <property type="project" value="InterPro"/>
</dbReference>
<dbReference type="PANTHER" id="PTHR24223:SF456">
    <property type="entry name" value="MULTIDRUG RESISTANCE-ASSOCIATED PROTEIN LETHAL(2)03659"/>
    <property type="match status" value="1"/>
</dbReference>
<dbReference type="EMBL" id="CAJNOI010000326">
    <property type="protein sequence ID" value="CAF1243782.1"/>
    <property type="molecule type" value="Genomic_DNA"/>
</dbReference>
<dbReference type="FunFam" id="3.40.50.300:FF:000997">
    <property type="entry name" value="Multidrug resistance-associated protein 1"/>
    <property type="match status" value="1"/>
</dbReference>
<dbReference type="GO" id="GO:0140359">
    <property type="term" value="F:ABC-type transporter activity"/>
    <property type="evidence" value="ECO:0007669"/>
    <property type="project" value="InterPro"/>
</dbReference>
<evidence type="ECO:0000313" key="15">
    <source>
        <dbReference type="Proteomes" id="UP000663877"/>
    </source>
</evidence>
<name>A0A814ZIM1_9BILA</name>
<evidence type="ECO:0000256" key="3">
    <source>
        <dbReference type="ARBA" id="ARBA00022448"/>
    </source>
</evidence>
<feature type="transmembrane region" description="Helical" evidence="9">
    <location>
        <begin position="789"/>
        <end position="807"/>
    </location>
</feature>
<keyword evidence="7 9" id="KW-1133">Transmembrane helix</keyword>
<evidence type="ECO:0000256" key="8">
    <source>
        <dbReference type="ARBA" id="ARBA00023136"/>
    </source>
</evidence>
<dbReference type="GO" id="GO:0016020">
    <property type="term" value="C:membrane"/>
    <property type="evidence" value="ECO:0007669"/>
    <property type="project" value="UniProtKB-SubCell"/>
</dbReference>
<evidence type="ECO:0000256" key="9">
    <source>
        <dbReference type="SAM" id="Phobius"/>
    </source>
</evidence>
<dbReference type="InterPro" id="IPR027417">
    <property type="entry name" value="P-loop_NTPase"/>
</dbReference>
<dbReference type="SUPFAM" id="SSF52540">
    <property type="entry name" value="P-loop containing nucleoside triphosphate hydrolases"/>
    <property type="match status" value="2"/>
</dbReference>
<keyword evidence="8 9" id="KW-0472">Membrane</keyword>
<feature type="transmembrane region" description="Helical" evidence="9">
    <location>
        <begin position="938"/>
        <end position="962"/>
    </location>
</feature>
<dbReference type="OrthoDB" id="6500128at2759"/>
<sequence>MNRNIREMLNNDEYKPLIVNKQNRYDNNCNNNNNQRSSSRLEWAEASWNRLFYLLTWWWINPIILLGYKRPLIDEDLDDLPHIDKCCTLLNKLSRYNWQESTTLKIIIKSFWKQSLLIGLLLLPRMTVRIGKSLIIRNIVFYIKNYQILSLSITTGYLYAIALLICTLIEVCILHYFVFQSSRIGLQIRNVLTSIIYKHSLSINIVSFQKTTTAKVINLIAHDAAKFEQLNTSIHYVWAAPLEALVVFVILCWIIKPLFVLIGYSILIILTSLQIFFSRKFSRYYLSAAIFTDQRIHEFNELIQGYQIIKMYNWEKSMEERILQIRQREFIDIQHAFRLRALNIGSSFLATSLMALSTFGSMWLFDYSLEAANIFTVLSMYNQIRMPVLRYLPPAIEKLSEVWIASKRIDEFMNLPMVQNKTSLTMFSGDMYNAEKGKIIMHNASFSWQDSDVCLSSLNIEIESGTFVGIIGSVGSGKSSLLSAILGEMILNHGQLNINNSSFSHVSQSSWILPDTLRSNILFGKSFHEQRYLTIIRACCLDVDIETFGPSGDLTVIGEKGINLSGGQKARISLARALYTDADIYLLDDPLASVDPKVARHIYEQCIGPNSLLSKKTRLLITYQIQFLSESHLIIVLANGHIQTQGRFDQLSIQHENIDQIETTNFVQETVPDNILDIRRSTIDTQSIISDEKSLSDATSWSIWYSLIAGSSLNWFRFYLVIIFLIAGEVFYDISNYWLSQWSKQSYINQQYQLKNVYIYLGLSLTTVIIALIRVHYFFNLILNGSNQLHNTMLTGLLYTSIQFYESNPSGRILNRVSKDQKVIDEQLGIILFDAIQSLLMTIGSIVIIGIVNWWVLLLLIPLLPIFWILSHIYLKTSRQLKRLESITRSPIYTHFSTSLNGLVTIRAFKAEDDFLQSLTNKIDANTRSYIILIATNIWLGFYLDLMATFFSFVTAILAIILRDQLNPAYVALSLSYSINMTVLFQWGIRQLLESETLMTSAERINEYARLPSEEDEGGQKRLIKTLPDWPTSGIIEFRNYSFRYTSDLESALKNINLNIASNEKIGIIGRTGSGKSSLFKALFRFINRSMTDGEILIDHVDISRITLKHLRSHLSVIPQQPFLFSGTLRYNLDPLNQYSDEECWMALKAVQLDQSIFNQQSSLLLYPIAESGSNLSVGQCQLICVARAILKKSKILLIDEATANVDKETDALVQKVIQEKFRHRTILTIAHRINTVASSDRLIVMNKGRIININTCNDILSRP</sequence>
<evidence type="ECO:0000256" key="7">
    <source>
        <dbReference type="ARBA" id="ARBA00022989"/>
    </source>
</evidence>
<dbReference type="Proteomes" id="UP000663832">
    <property type="component" value="Unassembled WGS sequence"/>
</dbReference>
<dbReference type="AlphaFoldDB" id="A0A814ZIM1"/>
<feature type="transmembrane region" description="Helical" evidence="9">
    <location>
        <begin position="236"/>
        <end position="255"/>
    </location>
</feature>
<keyword evidence="14" id="KW-1185">Reference proteome</keyword>
<comment type="subcellular location">
    <subcellularLocation>
        <location evidence="1">Membrane</location>
        <topology evidence="1">Multi-pass membrane protein</topology>
    </subcellularLocation>
</comment>
<dbReference type="InterPro" id="IPR044726">
    <property type="entry name" value="ABCC_6TM_D2"/>
</dbReference>
<feature type="transmembrane region" description="Helical" evidence="9">
    <location>
        <begin position="261"/>
        <end position="277"/>
    </location>
</feature>
<evidence type="ECO:0000256" key="1">
    <source>
        <dbReference type="ARBA" id="ARBA00004141"/>
    </source>
</evidence>
<feature type="transmembrane region" description="Helical" evidence="9">
    <location>
        <begin position="828"/>
        <end position="849"/>
    </location>
</feature>
<comment type="caution">
    <text evidence="13">The sequence shown here is derived from an EMBL/GenBank/DDBJ whole genome shotgun (WGS) entry which is preliminary data.</text>
</comment>
<dbReference type="CDD" id="cd18580">
    <property type="entry name" value="ABC_6TM_ABCC_D2"/>
    <property type="match status" value="1"/>
</dbReference>
<dbReference type="SMART" id="SM00382">
    <property type="entry name" value="AAA"/>
    <property type="match status" value="2"/>
</dbReference>
<dbReference type="GO" id="GO:0005524">
    <property type="term" value="F:ATP binding"/>
    <property type="evidence" value="ECO:0007669"/>
    <property type="project" value="UniProtKB-KW"/>
</dbReference>
<evidence type="ECO:0000313" key="12">
    <source>
        <dbReference type="EMBL" id="CAF1242157.1"/>
    </source>
</evidence>
<evidence type="ECO:0000259" key="10">
    <source>
        <dbReference type="PROSITE" id="PS50893"/>
    </source>
</evidence>
<evidence type="ECO:0000256" key="4">
    <source>
        <dbReference type="ARBA" id="ARBA00022692"/>
    </source>
</evidence>
<dbReference type="InterPro" id="IPR036640">
    <property type="entry name" value="ABC1_TM_sf"/>
</dbReference>
<dbReference type="FunFam" id="1.20.1560.10:FF:000010">
    <property type="entry name" value="Multidrug resistance-associated ABC transporter"/>
    <property type="match status" value="1"/>
</dbReference>
<feature type="transmembrane region" description="Helical" evidence="9">
    <location>
        <begin position="341"/>
        <end position="365"/>
    </location>
</feature>
<dbReference type="PROSITE" id="PS00211">
    <property type="entry name" value="ABC_TRANSPORTER_1"/>
    <property type="match status" value="2"/>
</dbReference>
<dbReference type="Pfam" id="PF00664">
    <property type="entry name" value="ABC_membrane"/>
    <property type="match status" value="2"/>
</dbReference>
<feature type="transmembrane region" description="Helical" evidence="9">
    <location>
        <begin position="855"/>
        <end position="875"/>
    </location>
</feature>
<feature type="transmembrane region" description="Helical" evidence="9">
    <location>
        <begin position="715"/>
        <end position="735"/>
    </location>
</feature>
<evidence type="ECO:0000256" key="2">
    <source>
        <dbReference type="ARBA" id="ARBA00009726"/>
    </source>
</evidence>
<keyword evidence="5" id="KW-0547">Nucleotide-binding</keyword>
<keyword evidence="6" id="KW-0067">ATP-binding</keyword>
<dbReference type="InterPro" id="IPR050173">
    <property type="entry name" value="ABC_transporter_C-like"/>
</dbReference>
<dbReference type="InterPro" id="IPR003593">
    <property type="entry name" value="AAA+_ATPase"/>
</dbReference>
<dbReference type="CDD" id="cd03244">
    <property type="entry name" value="ABCC_MRP_domain2"/>
    <property type="match status" value="1"/>
</dbReference>
<dbReference type="FunFam" id="3.40.50.300:FF:000163">
    <property type="entry name" value="Multidrug resistance-associated protein member 4"/>
    <property type="match status" value="1"/>
</dbReference>
<protein>
    <submittedName>
        <fullName evidence="13">Uncharacterized protein</fullName>
    </submittedName>
</protein>
<dbReference type="PANTHER" id="PTHR24223">
    <property type="entry name" value="ATP-BINDING CASSETTE SUB-FAMILY C"/>
    <property type="match status" value="1"/>
</dbReference>
<dbReference type="SUPFAM" id="SSF90123">
    <property type="entry name" value="ABC transporter transmembrane region"/>
    <property type="match status" value="2"/>
</dbReference>
<feature type="domain" description="ABC transporter" evidence="10">
    <location>
        <begin position="1036"/>
        <end position="1264"/>
    </location>
</feature>
<comment type="similarity">
    <text evidence="2">Belongs to the ABC transporter superfamily. ABCC family. Conjugate transporter (TC 3.A.1.208) subfamily.</text>
</comment>
<proteinExistence type="inferred from homology"/>
<reference evidence="13" key="1">
    <citation type="submission" date="2021-02" db="EMBL/GenBank/DDBJ databases">
        <authorList>
            <person name="Nowell W R."/>
        </authorList>
    </citation>
    <scope>NUCLEOTIDE SEQUENCE</scope>
</reference>